<evidence type="ECO:0000313" key="17">
    <source>
        <dbReference type="EMBL" id="KAK3596125.1"/>
    </source>
</evidence>
<feature type="coiled-coil region" evidence="12">
    <location>
        <begin position="137"/>
        <end position="171"/>
    </location>
</feature>
<gene>
    <name evidence="17" type="ORF">CHS0354_027395</name>
</gene>
<keyword evidence="12" id="KW-0175">Coiled coil</keyword>
<keyword evidence="18" id="KW-1185">Reference proteome</keyword>
<reference evidence="17" key="3">
    <citation type="submission" date="2023-05" db="EMBL/GenBank/DDBJ databases">
        <authorList>
            <person name="Smith C.H."/>
        </authorList>
    </citation>
    <scope>NUCLEOTIDE SEQUENCE</scope>
    <source>
        <strain evidence="17">CHS0354</strain>
        <tissue evidence="17">Mantle</tissue>
    </source>
</reference>
<evidence type="ECO:0000256" key="11">
    <source>
        <dbReference type="ARBA" id="ARBA00023136"/>
    </source>
</evidence>
<organism evidence="17 18">
    <name type="scientific">Potamilus streckersoni</name>
    <dbReference type="NCBI Taxonomy" id="2493646"/>
    <lineage>
        <taxon>Eukaryota</taxon>
        <taxon>Metazoa</taxon>
        <taxon>Spiralia</taxon>
        <taxon>Lophotrochozoa</taxon>
        <taxon>Mollusca</taxon>
        <taxon>Bivalvia</taxon>
        <taxon>Autobranchia</taxon>
        <taxon>Heteroconchia</taxon>
        <taxon>Palaeoheterodonta</taxon>
        <taxon>Unionida</taxon>
        <taxon>Unionoidea</taxon>
        <taxon>Unionidae</taxon>
        <taxon>Ambleminae</taxon>
        <taxon>Lampsilini</taxon>
        <taxon>Potamilus</taxon>
    </lineage>
</organism>
<dbReference type="InterPro" id="IPR014001">
    <property type="entry name" value="Helicase_ATP-bd"/>
</dbReference>
<dbReference type="GO" id="GO:0005829">
    <property type="term" value="C:cytosol"/>
    <property type="evidence" value="ECO:0007669"/>
    <property type="project" value="TreeGrafter"/>
</dbReference>
<evidence type="ECO:0000256" key="2">
    <source>
        <dbReference type="ARBA" id="ARBA00007650"/>
    </source>
</evidence>
<dbReference type="InterPro" id="IPR027417">
    <property type="entry name" value="P-loop_NTPase"/>
</dbReference>
<keyword evidence="4" id="KW-1003">Cell membrane</keyword>
<evidence type="ECO:0000259" key="14">
    <source>
        <dbReference type="PROSITE" id="PS51192"/>
    </source>
</evidence>
<dbReference type="CDD" id="cd12797">
    <property type="entry name" value="M23_peptidase"/>
    <property type="match status" value="1"/>
</dbReference>
<dbReference type="SUPFAM" id="SSF81767">
    <property type="entry name" value="Pre-protein crosslinking domain of SecA"/>
    <property type="match status" value="1"/>
</dbReference>
<dbReference type="InterPro" id="IPR011115">
    <property type="entry name" value="SecA_DEAD"/>
</dbReference>
<dbReference type="FunFam" id="3.90.1440.10:FF:000001">
    <property type="entry name" value="Preprotein translocase subunit SecA"/>
    <property type="match status" value="1"/>
</dbReference>
<evidence type="ECO:0000256" key="3">
    <source>
        <dbReference type="ARBA" id="ARBA00022448"/>
    </source>
</evidence>
<evidence type="ECO:0000256" key="8">
    <source>
        <dbReference type="ARBA" id="ARBA00022927"/>
    </source>
</evidence>
<dbReference type="Pfam" id="PF01043">
    <property type="entry name" value="SecA_PP_bind"/>
    <property type="match status" value="1"/>
</dbReference>
<dbReference type="Gene3D" id="1.10.3060.10">
    <property type="entry name" value="Helical scaffold and wing domains of SecA"/>
    <property type="match status" value="1"/>
</dbReference>
<dbReference type="SUPFAM" id="SSF52540">
    <property type="entry name" value="P-loop containing nucleoside triphosphate hydrolases"/>
    <property type="match status" value="2"/>
</dbReference>
<dbReference type="PROSITE" id="PS51196">
    <property type="entry name" value="SECA_MOTOR_DEAD"/>
    <property type="match status" value="1"/>
</dbReference>
<evidence type="ECO:0000259" key="15">
    <source>
        <dbReference type="PROSITE" id="PS51194"/>
    </source>
</evidence>
<evidence type="ECO:0000256" key="1">
    <source>
        <dbReference type="ARBA" id="ARBA00004413"/>
    </source>
</evidence>
<evidence type="ECO:0000256" key="12">
    <source>
        <dbReference type="SAM" id="Coils"/>
    </source>
</evidence>
<dbReference type="Pfam" id="PF07516">
    <property type="entry name" value="SecA_SW"/>
    <property type="match status" value="1"/>
</dbReference>
<dbReference type="GO" id="GO:0006605">
    <property type="term" value="P:protein targeting"/>
    <property type="evidence" value="ECO:0007669"/>
    <property type="project" value="InterPro"/>
</dbReference>
<dbReference type="PANTHER" id="PTHR30612">
    <property type="entry name" value="SECA INNER MEMBRANE COMPONENT OF SEC PROTEIN SECRETION SYSTEM"/>
    <property type="match status" value="1"/>
</dbReference>
<evidence type="ECO:0000256" key="9">
    <source>
        <dbReference type="ARBA" id="ARBA00022967"/>
    </source>
</evidence>
<evidence type="ECO:0008006" key="19">
    <source>
        <dbReference type="Google" id="ProtNLM"/>
    </source>
</evidence>
<dbReference type="Gene3D" id="3.90.1440.10">
    <property type="entry name" value="SecA, preprotein cross-linking domain"/>
    <property type="match status" value="1"/>
</dbReference>
<evidence type="ECO:0000256" key="7">
    <source>
        <dbReference type="ARBA" id="ARBA00022840"/>
    </source>
</evidence>
<dbReference type="InterPro" id="IPR000185">
    <property type="entry name" value="SecA"/>
</dbReference>
<evidence type="ECO:0000256" key="4">
    <source>
        <dbReference type="ARBA" id="ARBA00022475"/>
    </source>
</evidence>
<dbReference type="Pfam" id="PF07517">
    <property type="entry name" value="SecA_DEAD"/>
    <property type="match status" value="1"/>
</dbReference>
<dbReference type="CDD" id="cd17928">
    <property type="entry name" value="DEXDc_SecA"/>
    <property type="match status" value="1"/>
</dbReference>
<dbReference type="InterPro" id="IPR036670">
    <property type="entry name" value="SecA_X-link_sf"/>
</dbReference>
<keyword evidence="8" id="KW-0653">Protein transport</keyword>
<dbReference type="Pfam" id="PF21090">
    <property type="entry name" value="P-loop_SecA"/>
    <property type="match status" value="1"/>
</dbReference>
<feature type="transmembrane region" description="Helical" evidence="13">
    <location>
        <begin position="105"/>
        <end position="124"/>
    </location>
</feature>
<dbReference type="AlphaFoldDB" id="A0AAE0SR30"/>
<dbReference type="InterPro" id="IPR020937">
    <property type="entry name" value="SecA_CS"/>
</dbReference>
<dbReference type="CDD" id="cd18803">
    <property type="entry name" value="SF2_C_secA"/>
    <property type="match status" value="1"/>
</dbReference>
<keyword evidence="6" id="KW-0547">Nucleotide-binding</keyword>
<dbReference type="PROSITE" id="PS51194">
    <property type="entry name" value="HELICASE_CTER"/>
    <property type="match status" value="1"/>
</dbReference>
<dbReference type="SMART" id="SM00958">
    <property type="entry name" value="SecA_PP_bind"/>
    <property type="match status" value="1"/>
</dbReference>
<keyword evidence="9" id="KW-1278">Translocase</keyword>
<evidence type="ECO:0000256" key="6">
    <source>
        <dbReference type="ARBA" id="ARBA00022741"/>
    </source>
</evidence>
<keyword evidence="13" id="KW-1133">Transmembrane helix</keyword>
<dbReference type="InterPro" id="IPR011116">
    <property type="entry name" value="SecA_Wing/Scaffold"/>
</dbReference>
<dbReference type="SMART" id="SM00957">
    <property type="entry name" value="SecA_DEAD"/>
    <property type="match status" value="1"/>
</dbReference>
<evidence type="ECO:0000256" key="10">
    <source>
        <dbReference type="ARBA" id="ARBA00023010"/>
    </source>
</evidence>
<feature type="domain" description="Helicase ATP-binding" evidence="14">
    <location>
        <begin position="394"/>
        <end position="553"/>
    </location>
</feature>
<dbReference type="InterPro" id="IPR011130">
    <property type="entry name" value="SecA_preprotein_X-link_dom"/>
</dbReference>
<feature type="domain" description="SecA family profile" evidence="16">
    <location>
        <begin position="308"/>
        <end position="897"/>
    </location>
</feature>
<evidence type="ECO:0000313" key="18">
    <source>
        <dbReference type="Proteomes" id="UP001195483"/>
    </source>
</evidence>
<dbReference type="PROSITE" id="PS01312">
    <property type="entry name" value="SECA"/>
    <property type="match status" value="1"/>
</dbReference>
<dbReference type="GO" id="GO:0005886">
    <property type="term" value="C:plasma membrane"/>
    <property type="evidence" value="ECO:0007669"/>
    <property type="project" value="UniProtKB-SubCell"/>
</dbReference>
<proteinExistence type="inferred from homology"/>
<dbReference type="Gene3D" id="2.70.70.10">
    <property type="entry name" value="Glucose Permease (Domain IIA)"/>
    <property type="match status" value="1"/>
</dbReference>
<dbReference type="SUPFAM" id="SSF51261">
    <property type="entry name" value="Duplicated hybrid motif"/>
    <property type="match status" value="1"/>
</dbReference>
<dbReference type="SUPFAM" id="SSF81886">
    <property type="entry name" value="Helical scaffold and wing domains of SecA"/>
    <property type="match status" value="1"/>
</dbReference>
<reference evidence="17" key="1">
    <citation type="journal article" date="2021" name="Genome Biol. Evol.">
        <title>A High-Quality Reference Genome for a Parasitic Bivalve with Doubly Uniparental Inheritance (Bivalvia: Unionida).</title>
        <authorList>
            <person name="Smith C.H."/>
        </authorList>
    </citation>
    <scope>NUCLEOTIDE SEQUENCE</scope>
    <source>
        <strain evidence="17">CHS0354</strain>
    </source>
</reference>
<evidence type="ECO:0000256" key="5">
    <source>
        <dbReference type="ARBA" id="ARBA00022490"/>
    </source>
</evidence>
<dbReference type="InterPro" id="IPR014018">
    <property type="entry name" value="SecA_motor_DEAD"/>
</dbReference>
<protein>
    <recommendedName>
        <fullName evidence="19">Protein translocase subunit SecA</fullName>
    </recommendedName>
</protein>
<comment type="subcellular location">
    <subcellularLocation>
        <location evidence="1">Cell membrane</location>
        <topology evidence="1">Peripheral membrane protein</topology>
        <orientation evidence="1">Cytoplasmic side</orientation>
    </subcellularLocation>
</comment>
<keyword evidence="3" id="KW-0813">Transport</keyword>
<dbReference type="Gene3D" id="3.40.50.300">
    <property type="entry name" value="P-loop containing nucleotide triphosphate hydrolases"/>
    <property type="match status" value="3"/>
</dbReference>
<sequence>MSLQAFNSVKNITLDNNNYLVLSQNRTGDEFQIDYTWGKVHFQTGGTFKNGTPEHVKLRMLKNDVWYDYAGISGHGAKLLSKYFTFVLITEKTSKVKKFRIPLNLLFLLSVLLIAALSFTGYVFQSYFNASRKILQLDELRATYKEKKIKIDGYNKKIEDLSLSFDRLNETRKKMKSVTGLELTENTASTESAEKELLKKYYAAETPSVLNIIGDANTEKISAADNKNVYFEKFTGYLEDHMEYETDPFQSHGHLLTGITIGVRDKNSKVPVTADGIVIRVGEDDLNKKYAEVYHNNAYKTRYALLSDLSVKAGDVLKRGDIVGQYRSILKAVNALSEKAEQYSEVQIRAAMDDIRKRAREGVSADSLLPEVFAYTRVAASRTLGQRHFDVQIIGGIALHEGQIAEMKTGEGKTLTATLAVALNAVSGKGVHLVTVNDYLAKRDKEWMQPVYEYLGFSVGLIQHDMRDDERKLQYQADITYGTNSEFGFDYLRDNMKYNPESLVQRGHHYAIVDEVDSILIDEARTPLIISGATDELTDKYHKINSALGGLSRGYRMCDNPDPEQVCLKYNLTPDKLPRFYEDRKDTDLILDGDYALDEKSRNIQLTESGAERVEIKLANMLKSGSLYDFENIEVLHHVNQSLKAKYVFKKDIDYVVKDNRIVIVDEFTGRLMEGRRYSDGLHQALEAKEYLQVEKENRTLATITYQNYFRKYEKLAGMTGTATTEEEEFQKIYRLSVFIVPTNRPVIRIDHPDAIYKTKAAKNRAITGKIKELYEKGSRIPHNVLNAKYFEQEAAIIADAGRKKSVTIATNMAGRGTDIKLTEESVSLGGLYILGTIRHESRRIDNQLRGRSGRQGDPGESKYFISLEDDLLRIFGGERIARIMTTLNIDEDEPIEHYLISKSIENSQKSVEGRHFSVRKHLLEYDDVVNRQREIIYKRRREILFNQSTNILHELSLNKVEQLTGAYCLSKNTDDWSLTDLKLDFTENFGETGIKPEECKTAEEVEKMLTDTIRRIYDAKIQSLGEYASAIEKQIFLDSLDNIWKEHLINLDHLKESVGLSAYAQKNPLDEYKKEAYNMFAELMYNLETQAIKLFYRVQLATPEAIPIKKDVPKNMILNAGENKTPAEAKGKTIIKKDKIGRNDPCHCGSGKKI</sequence>
<dbReference type="InterPro" id="IPR044722">
    <property type="entry name" value="SecA_SF2_C"/>
</dbReference>
<dbReference type="InterPro" id="IPR036266">
    <property type="entry name" value="SecA_Wing/Scaffold_sf"/>
</dbReference>
<dbReference type="EMBL" id="JAEAOA010001653">
    <property type="protein sequence ID" value="KAK3596125.1"/>
    <property type="molecule type" value="Genomic_DNA"/>
</dbReference>
<keyword evidence="13" id="KW-0812">Transmembrane</keyword>
<comment type="caution">
    <text evidence="17">The sequence shown here is derived from an EMBL/GenBank/DDBJ whole genome shotgun (WGS) entry which is preliminary data.</text>
</comment>
<accession>A0AAE0SR30</accession>
<reference evidence="17" key="2">
    <citation type="journal article" date="2021" name="Genome Biol. Evol.">
        <title>Developing a high-quality reference genome for a parasitic bivalve with doubly uniparental inheritance (Bivalvia: Unionida).</title>
        <authorList>
            <person name="Smith C.H."/>
        </authorList>
    </citation>
    <scope>NUCLEOTIDE SEQUENCE</scope>
    <source>
        <strain evidence="17">CHS0354</strain>
        <tissue evidence="17">Mantle</tissue>
    </source>
</reference>
<dbReference type="PANTHER" id="PTHR30612:SF0">
    <property type="entry name" value="CHLOROPLAST PROTEIN-TRANSPORTING ATPASE"/>
    <property type="match status" value="1"/>
</dbReference>
<dbReference type="InterPro" id="IPR011055">
    <property type="entry name" value="Dup_hybrid_motif"/>
</dbReference>
<comment type="similarity">
    <text evidence="2">Belongs to the SecA family.</text>
</comment>
<dbReference type="HAMAP" id="MF_01382">
    <property type="entry name" value="SecA"/>
    <property type="match status" value="1"/>
</dbReference>
<keyword evidence="5" id="KW-0963">Cytoplasm</keyword>
<dbReference type="PRINTS" id="PR00906">
    <property type="entry name" value="SECA"/>
</dbReference>
<dbReference type="GO" id="GO:0006886">
    <property type="term" value="P:intracellular protein transport"/>
    <property type="evidence" value="ECO:0007669"/>
    <property type="project" value="InterPro"/>
</dbReference>
<dbReference type="Proteomes" id="UP001195483">
    <property type="component" value="Unassembled WGS sequence"/>
</dbReference>
<dbReference type="GO" id="GO:0005524">
    <property type="term" value="F:ATP binding"/>
    <property type="evidence" value="ECO:0007669"/>
    <property type="project" value="UniProtKB-KW"/>
</dbReference>
<dbReference type="GO" id="GO:0017038">
    <property type="term" value="P:protein import"/>
    <property type="evidence" value="ECO:0007669"/>
    <property type="project" value="InterPro"/>
</dbReference>
<dbReference type="InterPro" id="IPR001650">
    <property type="entry name" value="Helicase_C-like"/>
</dbReference>
<keyword evidence="10" id="KW-0811">Translocation</keyword>
<feature type="domain" description="Helicase C-terminal" evidence="15">
    <location>
        <begin position="732"/>
        <end position="913"/>
    </location>
</feature>
<evidence type="ECO:0000256" key="13">
    <source>
        <dbReference type="SAM" id="Phobius"/>
    </source>
</evidence>
<keyword evidence="7" id="KW-0067">ATP-binding</keyword>
<dbReference type="FunFam" id="3.40.50.300:FF:000429">
    <property type="entry name" value="Preprotein translocase subunit SecA"/>
    <property type="match status" value="1"/>
</dbReference>
<dbReference type="PROSITE" id="PS51192">
    <property type="entry name" value="HELICASE_ATP_BIND_1"/>
    <property type="match status" value="1"/>
</dbReference>
<evidence type="ECO:0000259" key="16">
    <source>
        <dbReference type="PROSITE" id="PS51196"/>
    </source>
</evidence>
<keyword evidence="11 13" id="KW-0472">Membrane</keyword>
<name>A0AAE0SR30_9BIVA</name>